<accession>D5H0E0</accession>
<dbReference type="HOGENOM" id="CLU_2493948_0_0_9"/>
<reference key="2">
    <citation type="submission" date="2010-03" db="EMBL/GenBank/DDBJ databases">
        <title>Genome Sequence of Lactobacillus crispatus ST1.</title>
        <authorList>
            <person name="Ojala T."/>
            <person name="Kuparinen V."/>
            <person name="Koskinen J.P."/>
            <person name="Alatalo E."/>
            <person name="Holm L."/>
            <person name="Auvinen P."/>
            <person name="Edelman S."/>
            <person name="Westerlund-Wikstroem B."/>
            <person name="Korhonen T.K."/>
            <person name="Paulin L."/>
            <person name="Kankainen M."/>
        </authorList>
    </citation>
    <scope>NUCLEOTIDE SEQUENCE</scope>
    <source>
        <strain>ST1</strain>
    </source>
</reference>
<gene>
    <name evidence="1" type="ordered locus">LCRIS_00028</name>
</gene>
<organism evidence="1 2">
    <name type="scientific">Lactobacillus crispatus (strain ST1)</name>
    <dbReference type="NCBI Taxonomy" id="748671"/>
    <lineage>
        <taxon>Bacteria</taxon>
        <taxon>Bacillati</taxon>
        <taxon>Bacillota</taxon>
        <taxon>Bacilli</taxon>
        <taxon>Lactobacillales</taxon>
        <taxon>Lactobacillaceae</taxon>
        <taxon>Lactobacillus</taxon>
    </lineage>
</organism>
<dbReference type="EMBL" id="FN692037">
    <property type="protein sequence ID" value="CBL49475.1"/>
    <property type="molecule type" value="Genomic_DNA"/>
</dbReference>
<dbReference type="KEGG" id="lcr:LCRIS_00028"/>
<dbReference type="AlphaFoldDB" id="D5H0E0"/>
<name>D5H0E0_LACCS</name>
<reference evidence="1 2" key="1">
    <citation type="journal article" date="2010" name="J. Bacteriol.">
        <title>Genome sequence of Lactobacillus crispatus ST1.</title>
        <authorList>
            <person name="Ojala T."/>
            <person name="Kuparinen V."/>
            <person name="Koskinen J.P."/>
            <person name="Alatalo E."/>
            <person name="Holm L."/>
            <person name="Auvinen P."/>
            <person name="Edelman S."/>
            <person name="Westerlund-Wikstrom B."/>
            <person name="Korhonen T.K."/>
            <person name="Paulin L."/>
            <person name="Kankainen M."/>
        </authorList>
    </citation>
    <scope>NUCLEOTIDE SEQUENCE [LARGE SCALE GENOMIC DNA]</scope>
    <source>
        <strain evidence="1 2">ST1</strain>
    </source>
</reference>
<sequence>MNTLCISIVHFSEIVSIQDDLFEFPVFEGQPKSMEEFFSRLETIGKAWHKAYDTIDSDTDRVIKRTKMDARTTLDLLEHLSPVQLS</sequence>
<evidence type="ECO:0000313" key="1">
    <source>
        <dbReference type="EMBL" id="CBL49475.1"/>
    </source>
</evidence>
<protein>
    <submittedName>
        <fullName evidence="1">Uncharacterized protein</fullName>
    </submittedName>
</protein>
<dbReference type="Proteomes" id="UP000002371">
    <property type="component" value="Chromosome"/>
</dbReference>
<evidence type="ECO:0000313" key="2">
    <source>
        <dbReference type="Proteomes" id="UP000002371"/>
    </source>
</evidence>
<proteinExistence type="predicted"/>